<dbReference type="SUPFAM" id="SSF56024">
    <property type="entry name" value="Phospholipase D/nuclease"/>
    <property type="match status" value="2"/>
</dbReference>
<evidence type="ECO:0000256" key="2">
    <source>
        <dbReference type="ARBA" id="ARBA00008664"/>
    </source>
</evidence>
<keyword evidence="9" id="KW-1185">Reference proteome</keyword>
<evidence type="ECO:0000256" key="4">
    <source>
        <dbReference type="ARBA" id="ARBA00022801"/>
    </source>
</evidence>
<keyword evidence="4" id="KW-0378">Hydrolase</keyword>
<proteinExistence type="inferred from homology"/>
<evidence type="ECO:0000313" key="9">
    <source>
        <dbReference type="Proteomes" id="UP000464378"/>
    </source>
</evidence>
<dbReference type="Proteomes" id="UP000464378">
    <property type="component" value="Chromosome"/>
</dbReference>
<dbReference type="RefSeq" id="WP_162658306.1">
    <property type="nucleotide sequence ID" value="NZ_LR593887.1"/>
</dbReference>
<dbReference type="Gene3D" id="3.30.870.10">
    <property type="entry name" value="Endonuclease Chain A"/>
    <property type="match status" value="2"/>
</dbReference>
<reference evidence="8" key="1">
    <citation type="submission" date="2019-04" db="EMBL/GenBank/DDBJ databases">
        <authorList>
            <consortium name="Science for Life Laboratories"/>
        </authorList>
    </citation>
    <scope>NUCLEOTIDE SEQUENCE</scope>
    <source>
        <strain evidence="8">MBLW1</strain>
    </source>
</reference>
<dbReference type="PANTHER" id="PTHR43856:SF1">
    <property type="entry name" value="MITOCHONDRIAL CARDIOLIPIN HYDROLASE"/>
    <property type="match status" value="1"/>
</dbReference>
<evidence type="ECO:0000256" key="5">
    <source>
        <dbReference type="ARBA" id="ARBA00022963"/>
    </source>
</evidence>
<evidence type="ECO:0000256" key="3">
    <source>
        <dbReference type="ARBA" id="ARBA00012027"/>
    </source>
</evidence>
<dbReference type="GO" id="GO:0016891">
    <property type="term" value="F:RNA endonuclease activity producing 5'-phosphomonoesters, hydrolytic mechanism"/>
    <property type="evidence" value="ECO:0007669"/>
    <property type="project" value="TreeGrafter"/>
</dbReference>
<dbReference type="GO" id="GO:0006793">
    <property type="term" value="P:phosphorus metabolic process"/>
    <property type="evidence" value="ECO:0007669"/>
    <property type="project" value="UniProtKB-ARBA"/>
</dbReference>
<feature type="domain" description="PLD phosphodiesterase" evidence="7">
    <location>
        <begin position="289"/>
        <end position="316"/>
    </location>
</feature>
<dbReference type="Pfam" id="PF13091">
    <property type="entry name" value="PLDc_2"/>
    <property type="match status" value="2"/>
</dbReference>
<dbReference type="PANTHER" id="PTHR43856">
    <property type="entry name" value="CARDIOLIPIN HYDROLASE"/>
    <property type="match status" value="1"/>
</dbReference>
<dbReference type="EC" id="3.1.4.4" evidence="3"/>
<protein>
    <recommendedName>
        <fullName evidence="3">phospholipase D</fullName>
        <ecNumber evidence="3">3.1.4.4</ecNumber>
    </recommendedName>
</protein>
<dbReference type="EMBL" id="LR593887">
    <property type="protein sequence ID" value="VTS03733.1"/>
    <property type="molecule type" value="Genomic_DNA"/>
</dbReference>
<accession>A0A6C2YQC6</accession>
<dbReference type="KEGG" id="tim:GMBLW1_07450"/>
<sequence>MTMRGVAAALCLVFIVGSGPRLRAEERPPIQIFFGPQSADTPNGLIRNLLRFFDSAESTLDGAIHEVDLILVAQRLVDRSKAGVRVRLVVEADWWNNEKNTAARKLLQTGGVTIIPDTRKSGLMHNKFFIADRKRVWTGSTNMTETCLLVNPNNSLWLESRELAANYEAIFDAYRDGKFGKRAVGKWDNPHPVVMLGDAEVTTLFSPKDDPLPKIVAEIDRAKRSIDVMVFVFSSQEVGEAILRAHRRGVAVRVLLDNQYASDGITRRWPFVPFREFRKVGIAVKFDDEDAKLHHKVILIDGITTLTGSFNFSLSAADTNDENMLVIRSQSITATYQREFERLWKLYPGTPGNAPTPERGDGDSP</sequence>
<dbReference type="PROSITE" id="PS50035">
    <property type="entry name" value="PLD"/>
    <property type="match status" value="2"/>
</dbReference>
<evidence type="ECO:0000256" key="6">
    <source>
        <dbReference type="ARBA" id="ARBA00023098"/>
    </source>
</evidence>
<dbReference type="SMART" id="SM00155">
    <property type="entry name" value="PLDc"/>
    <property type="match status" value="2"/>
</dbReference>
<dbReference type="GO" id="GO:0004630">
    <property type="term" value="F:phospholipase D activity"/>
    <property type="evidence" value="ECO:0007669"/>
    <property type="project" value="UniProtKB-EC"/>
</dbReference>
<dbReference type="InterPro" id="IPR025202">
    <property type="entry name" value="PLD-like_dom"/>
</dbReference>
<dbReference type="GO" id="GO:0016042">
    <property type="term" value="P:lipid catabolic process"/>
    <property type="evidence" value="ECO:0007669"/>
    <property type="project" value="UniProtKB-KW"/>
</dbReference>
<feature type="domain" description="PLD phosphodiesterase" evidence="7">
    <location>
        <begin position="120"/>
        <end position="147"/>
    </location>
</feature>
<name>A0A6C2YQC6_9BACT</name>
<evidence type="ECO:0000313" key="8">
    <source>
        <dbReference type="EMBL" id="VIP03215.1"/>
    </source>
</evidence>
<dbReference type="InterPro" id="IPR051406">
    <property type="entry name" value="PLD_domain"/>
</dbReference>
<organism evidence="8">
    <name type="scientific">Tuwongella immobilis</name>
    <dbReference type="NCBI Taxonomy" id="692036"/>
    <lineage>
        <taxon>Bacteria</taxon>
        <taxon>Pseudomonadati</taxon>
        <taxon>Planctomycetota</taxon>
        <taxon>Planctomycetia</taxon>
        <taxon>Gemmatales</taxon>
        <taxon>Gemmataceae</taxon>
        <taxon>Tuwongella</taxon>
    </lineage>
</organism>
<dbReference type="InterPro" id="IPR001736">
    <property type="entry name" value="PLipase_D/transphosphatidylase"/>
</dbReference>
<keyword evidence="6" id="KW-0443">Lipid metabolism</keyword>
<dbReference type="EMBL" id="LR586016">
    <property type="protein sequence ID" value="VIP03215.1"/>
    <property type="molecule type" value="Genomic_DNA"/>
</dbReference>
<comment type="catalytic activity">
    <reaction evidence="1">
        <text>a 1,2-diacyl-sn-glycero-3-phosphocholine + H2O = a 1,2-diacyl-sn-glycero-3-phosphate + choline + H(+)</text>
        <dbReference type="Rhea" id="RHEA:14445"/>
        <dbReference type="ChEBI" id="CHEBI:15354"/>
        <dbReference type="ChEBI" id="CHEBI:15377"/>
        <dbReference type="ChEBI" id="CHEBI:15378"/>
        <dbReference type="ChEBI" id="CHEBI:57643"/>
        <dbReference type="ChEBI" id="CHEBI:58608"/>
        <dbReference type="EC" id="3.1.4.4"/>
    </reaction>
</comment>
<evidence type="ECO:0000259" key="7">
    <source>
        <dbReference type="PROSITE" id="PS50035"/>
    </source>
</evidence>
<gene>
    <name evidence="8" type="ORF">GMBLW1_07450</name>
</gene>
<dbReference type="InParanoid" id="A0A6C2YQC6"/>
<comment type="similarity">
    <text evidence="2">Belongs to the phospholipase D family.</text>
</comment>
<evidence type="ECO:0000256" key="1">
    <source>
        <dbReference type="ARBA" id="ARBA00000798"/>
    </source>
</evidence>
<keyword evidence="5" id="KW-0442">Lipid degradation</keyword>
<dbReference type="AlphaFoldDB" id="A0A6C2YQC6"/>